<keyword evidence="1" id="KW-0472">Membrane</keyword>
<accession>A0A2U9IDY5</accession>
<evidence type="ECO:0008006" key="4">
    <source>
        <dbReference type="Google" id="ProtNLM"/>
    </source>
</evidence>
<keyword evidence="3" id="KW-1185">Reference proteome</keyword>
<sequence length="185" mass="19872">MAFGVGEIIILAVTVIIGLVIFSFVSAFLVPQLSFTNAEQTAKNMGSDISVTAGPLFLENGKGSSIFYIYSPQYSGNFTVIAFAVPTSDIASIGTITPSYSVSTLNVFLTNGKIPLSKTFSTIYSTSGEILSTNQVGYEVPSNEAFSVTSVTGLINSSDIIVVWIIYQSGNYYFRIYYTYSGVSQ</sequence>
<gene>
    <name evidence="2" type="ORF">DFR85_06215</name>
</gene>
<name>A0A2U9IDY5_9CREN</name>
<dbReference type="Proteomes" id="UP000248044">
    <property type="component" value="Chromosome"/>
</dbReference>
<dbReference type="AlphaFoldDB" id="A0A2U9IDY5"/>
<feature type="transmembrane region" description="Helical" evidence="1">
    <location>
        <begin position="6"/>
        <end position="30"/>
    </location>
</feature>
<dbReference type="RefSeq" id="WP_110270128.1">
    <property type="nucleotide sequence ID" value="NZ_CP029289.2"/>
</dbReference>
<keyword evidence="1" id="KW-0812">Transmembrane</keyword>
<dbReference type="GeneID" id="36831733"/>
<dbReference type="OrthoDB" id="34305at2157"/>
<evidence type="ECO:0000313" key="3">
    <source>
        <dbReference type="Proteomes" id="UP000248044"/>
    </source>
</evidence>
<evidence type="ECO:0000256" key="1">
    <source>
        <dbReference type="SAM" id="Phobius"/>
    </source>
</evidence>
<evidence type="ECO:0000313" key="2">
    <source>
        <dbReference type="EMBL" id="AWR94247.1"/>
    </source>
</evidence>
<reference evidence="2 3" key="1">
    <citation type="submission" date="2018-05" db="EMBL/GenBank/DDBJ databases">
        <title>Complete Genome Sequences of Extremely Thermoacidophilic, Metal-Mobilizing Type-Strain Members of the Archaeal Family Sulfolobaceae: Acidianus brierleyi DSM-1651T, Acidianus sulfidivorans DSM-18786T, Metallosphaera hakonensis DSM-7519T, and Metallosphaera prunae DSM-10039T.</title>
        <authorList>
            <person name="Counts J.A."/>
            <person name="Kelly R.M."/>
        </authorList>
    </citation>
    <scope>NUCLEOTIDE SEQUENCE [LARGE SCALE GENOMIC DNA]</scope>
    <source>
        <strain evidence="2 3">DSM 1651</strain>
    </source>
</reference>
<protein>
    <recommendedName>
        <fullName evidence="4">Flagellin</fullName>
    </recommendedName>
</protein>
<proteinExistence type="predicted"/>
<keyword evidence="1" id="KW-1133">Transmembrane helix</keyword>
<dbReference type="KEGG" id="abri:DFR85_06215"/>
<organism evidence="2 3">
    <name type="scientific">Acidianus brierleyi</name>
    <dbReference type="NCBI Taxonomy" id="41673"/>
    <lineage>
        <taxon>Archaea</taxon>
        <taxon>Thermoproteota</taxon>
        <taxon>Thermoprotei</taxon>
        <taxon>Sulfolobales</taxon>
        <taxon>Sulfolobaceae</taxon>
        <taxon>Acidianus</taxon>
    </lineage>
</organism>
<dbReference type="EMBL" id="CP029289">
    <property type="protein sequence ID" value="AWR94247.1"/>
    <property type="molecule type" value="Genomic_DNA"/>
</dbReference>